<organism evidence="1 2">
    <name type="scientific">Thalassiosira oceanica</name>
    <name type="common">Marine diatom</name>
    <dbReference type="NCBI Taxonomy" id="159749"/>
    <lineage>
        <taxon>Eukaryota</taxon>
        <taxon>Sar</taxon>
        <taxon>Stramenopiles</taxon>
        <taxon>Ochrophyta</taxon>
        <taxon>Bacillariophyta</taxon>
        <taxon>Coscinodiscophyceae</taxon>
        <taxon>Thalassiosirophycidae</taxon>
        <taxon>Thalassiosirales</taxon>
        <taxon>Thalassiosiraceae</taxon>
        <taxon>Thalassiosira</taxon>
    </lineage>
</organism>
<keyword evidence="2" id="KW-1185">Reference proteome</keyword>
<dbReference type="OrthoDB" id="44590at2759"/>
<accession>K0SB07</accession>
<dbReference type="Proteomes" id="UP000266841">
    <property type="component" value="Unassembled WGS sequence"/>
</dbReference>
<proteinExistence type="predicted"/>
<dbReference type="EMBL" id="AGNL01019114">
    <property type="protein sequence ID" value="EJK62109.1"/>
    <property type="molecule type" value="Genomic_DNA"/>
</dbReference>
<name>K0SB07_THAOC</name>
<dbReference type="eggNOG" id="ENOG502SU4G">
    <property type="taxonomic scope" value="Eukaryota"/>
</dbReference>
<reference evidence="1 2" key="1">
    <citation type="journal article" date="2012" name="Genome Biol.">
        <title>Genome and low-iron response of an oceanic diatom adapted to chronic iron limitation.</title>
        <authorList>
            <person name="Lommer M."/>
            <person name="Specht M."/>
            <person name="Roy A.S."/>
            <person name="Kraemer L."/>
            <person name="Andreson R."/>
            <person name="Gutowska M.A."/>
            <person name="Wolf J."/>
            <person name="Bergner S.V."/>
            <person name="Schilhabel M.B."/>
            <person name="Klostermeier U.C."/>
            <person name="Beiko R.G."/>
            <person name="Rosenstiel P."/>
            <person name="Hippler M."/>
            <person name="Laroche J."/>
        </authorList>
    </citation>
    <scope>NUCLEOTIDE SEQUENCE [LARGE SCALE GENOMIC DNA]</scope>
    <source>
        <strain evidence="1 2">CCMP1005</strain>
    </source>
</reference>
<evidence type="ECO:0000313" key="2">
    <source>
        <dbReference type="Proteomes" id="UP000266841"/>
    </source>
</evidence>
<feature type="non-terminal residue" evidence="1">
    <location>
        <position position="1"/>
    </location>
</feature>
<gene>
    <name evidence="1" type="ORF">THAOC_17293</name>
</gene>
<comment type="caution">
    <text evidence="1">The sequence shown here is derived from an EMBL/GenBank/DDBJ whole genome shotgun (WGS) entry which is preliminary data.</text>
</comment>
<dbReference type="OMA" id="WEKEVAW"/>
<protein>
    <submittedName>
        <fullName evidence="1">Uncharacterized protein</fullName>
    </submittedName>
</protein>
<evidence type="ECO:0000313" key="1">
    <source>
        <dbReference type="EMBL" id="EJK62109.1"/>
    </source>
</evidence>
<dbReference type="AlphaFoldDB" id="K0SB07"/>
<sequence length="392" mass="43472">VEVKSVLGGRIGPLSLELNALLVGSPSAGRRGFSVAGAAERRPGAVAGASMATGAILFRDCSAEAEGKTAKLDVNFMDRIAGKPYLNYNSIQSVADKHHQTSHHYRKIAAKVQTTIAAPGRPLGVPSRLRLLAIDVPELKGQAFSDVTVCKPPSEIFKTTDPTFSDGVAKSKKMDTSLLDRKIAVQKSLARQSPKRSATPRIGVEILEASVASLNPSNIRRTYTSLSGRKSRMYDRAVKFDSSLSRDDEGLADADEVEEQSKDFDQIQAAEEHDLIRDKNYERDAPWNQYAWLEEMSLRIQGRVRFGQPCERARFLSQWLFGAVYCQTVPPESSQQSWCRWLFPMMWSDSRDGVDGEQGECPLYGQENKSSWSSWSLPWRTAKTLNRASNKP</sequence>